<gene>
    <name evidence="2" type="ORF">K0M31_017127</name>
</gene>
<proteinExistence type="predicted"/>
<sequence>MCQTDTGEVTLPKTRIPVEIRSPAITQPKKTPPHSFGSFQNPPVSNMLMPRCWPCFFGTSSRSTNSACTSVGSRKTTTAVSGICCGVSERIKHCPLKSVSDSTNEKCTRYTYLGGVRKTRRDLWTRAGRSAGEA</sequence>
<dbReference type="EMBL" id="JAHYIQ010000058">
    <property type="protein sequence ID" value="KAK1116975.1"/>
    <property type="molecule type" value="Genomic_DNA"/>
</dbReference>
<dbReference type="Proteomes" id="UP001177670">
    <property type="component" value="Unassembled WGS sequence"/>
</dbReference>
<protein>
    <submittedName>
        <fullName evidence="2">Uncharacterized protein</fullName>
    </submittedName>
</protein>
<name>A0AA40FDI0_9HYME</name>
<evidence type="ECO:0000313" key="3">
    <source>
        <dbReference type="Proteomes" id="UP001177670"/>
    </source>
</evidence>
<dbReference type="AlphaFoldDB" id="A0AA40FDI0"/>
<keyword evidence="3" id="KW-1185">Reference proteome</keyword>
<comment type="caution">
    <text evidence="2">The sequence shown here is derived from an EMBL/GenBank/DDBJ whole genome shotgun (WGS) entry which is preliminary data.</text>
</comment>
<reference evidence="2" key="1">
    <citation type="submission" date="2021-10" db="EMBL/GenBank/DDBJ databases">
        <title>Melipona bicolor Genome sequencing and assembly.</title>
        <authorList>
            <person name="Araujo N.S."/>
            <person name="Arias M.C."/>
        </authorList>
    </citation>
    <scope>NUCLEOTIDE SEQUENCE</scope>
    <source>
        <strain evidence="2">USP_2M_L1-L4_2017</strain>
        <tissue evidence="2">Whole body</tissue>
    </source>
</reference>
<accession>A0AA40FDI0</accession>
<evidence type="ECO:0000256" key="1">
    <source>
        <dbReference type="SAM" id="MobiDB-lite"/>
    </source>
</evidence>
<feature type="region of interest" description="Disordered" evidence="1">
    <location>
        <begin position="21"/>
        <end position="40"/>
    </location>
</feature>
<evidence type="ECO:0000313" key="2">
    <source>
        <dbReference type="EMBL" id="KAK1116975.1"/>
    </source>
</evidence>
<organism evidence="2 3">
    <name type="scientific">Melipona bicolor</name>
    <dbReference type="NCBI Taxonomy" id="60889"/>
    <lineage>
        <taxon>Eukaryota</taxon>
        <taxon>Metazoa</taxon>
        <taxon>Ecdysozoa</taxon>
        <taxon>Arthropoda</taxon>
        <taxon>Hexapoda</taxon>
        <taxon>Insecta</taxon>
        <taxon>Pterygota</taxon>
        <taxon>Neoptera</taxon>
        <taxon>Endopterygota</taxon>
        <taxon>Hymenoptera</taxon>
        <taxon>Apocrita</taxon>
        <taxon>Aculeata</taxon>
        <taxon>Apoidea</taxon>
        <taxon>Anthophila</taxon>
        <taxon>Apidae</taxon>
        <taxon>Melipona</taxon>
    </lineage>
</organism>